<protein>
    <submittedName>
        <fullName evidence="1">Uncharacterized protein</fullName>
    </submittedName>
</protein>
<comment type="caution">
    <text evidence="1">The sequence shown here is derived from an EMBL/GenBank/DDBJ whole genome shotgun (WGS) entry which is preliminary data.</text>
</comment>
<sequence>MWITPELPAREKVEKTRRQRYNLKAASNFLHPAPFQRDLPASDFAFRALYEYEYSQWRNDAGCSARSTVKFSLMPNNKANFACPYSASPGYNQSGLPLTARSFFERRNLFRPRGPRWLSGYPARLTPTRSGLNPQPGHSGFSHVGIVPDDAVGRRVFSGISRFPALSFRLCSILTSISLIGSQDLDVKSRPNLFTSSDIVQHTELEHYIGSPLVDDWPIMNAVKYTVVPGVVWINRTMVRSNTDTNRTGVLALVNKAISLLSFHHSELGSILGWDTGLSQVGIVRTMPLAGGYSRGSPVSTALSFRCCSILTSTTLIGSQCLAVKSRPNLAFVPCLKIFFLFVHRFNGNTFSGFFNKLGILNTLQRKSIVTWAEPLTHSAPVDIVVYITHGKVIFDLYFTLRNAMTKDISVDVQYRSNLFLIGPVNIIEPSDEDTPPITPRKLQKCELDIEN</sequence>
<keyword evidence="2" id="KW-1185">Reference proteome</keyword>
<name>A0ABQ9HNP6_9NEOP</name>
<evidence type="ECO:0000313" key="1">
    <source>
        <dbReference type="EMBL" id="KAJ8885988.1"/>
    </source>
</evidence>
<dbReference type="Proteomes" id="UP001159363">
    <property type="component" value="Chromosome X"/>
</dbReference>
<dbReference type="EMBL" id="JARBHB010000004">
    <property type="protein sequence ID" value="KAJ8885988.1"/>
    <property type="molecule type" value="Genomic_DNA"/>
</dbReference>
<proteinExistence type="predicted"/>
<organism evidence="1 2">
    <name type="scientific">Dryococelus australis</name>
    <dbReference type="NCBI Taxonomy" id="614101"/>
    <lineage>
        <taxon>Eukaryota</taxon>
        <taxon>Metazoa</taxon>
        <taxon>Ecdysozoa</taxon>
        <taxon>Arthropoda</taxon>
        <taxon>Hexapoda</taxon>
        <taxon>Insecta</taxon>
        <taxon>Pterygota</taxon>
        <taxon>Neoptera</taxon>
        <taxon>Polyneoptera</taxon>
        <taxon>Phasmatodea</taxon>
        <taxon>Verophasmatodea</taxon>
        <taxon>Anareolatae</taxon>
        <taxon>Phasmatidae</taxon>
        <taxon>Eurycanthinae</taxon>
        <taxon>Dryococelus</taxon>
    </lineage>
</organism>
<gene>
    <name evidence="1" type="ORF">PR048_012194</name>
</gene>
<evidence type="ECO:0000313" key="2">
    <source>
        <dbReference type="Proteomes" id="UP001159363"/>
    </source>
</evidence>
<accession>A0ABQ9HNP6</accession>
<reference evidence="1 2" key="1">
    <citation type="submission" date="2023-02" db="EMBL/GenBank/DDBJ databases">
        <title>LHISI_Scaffold_Assembly.</title>
        <authorList>
            <person name="Stuart O.P."/>
            <person name="Cleave R."/>
            <person name="Magrath M.J.L."/>
            <person name="Mikheyev A.S."/>
        </authorList>
    </citation>
    <scope>NUCLEOTIDE SEQUENCE [LARGE SCALE GENOMIC DNA]</scope>
    <source>
        <strain evidence="1">Daus_M_001</strain>
        <tissue evidence="1">Leg muscle</tissue>
    </source>
</reference>